<protein>
    <submittedName>
        <fullName evidence="3">Histidine phosphatase family protein</fullName>
    </submittedName>
</protein>
<dbReference type="InterPro" id="IPR029033">
    <property type="entry name" value="His_PPase_superfam"/>
</dbReference>
<dbReference type="PANTHER" id="PTHR48100">
    <property type="entry name" value="BROAD-SPECIFICITY PHOSPHATASE YOR283W-RELATED"/>
    <property type="match status" value="1"/>
</dbReference>
<dbReference type="Proteomes" id="UP000708298">
    <property type="component" value="Unassembled WGS sequence"/>
</dbReference>
<dbReference type="PANTHER" id="PTHR48100:SF1">
    <property type="entry name" value="HISTIDINE PHOSPHATASE FAMILY PROTEIN-RELATED"/>
    <property type="match status" value="1"/>
</dbReference>
<keyword evidence="2" id="KW-0413">Isomerase</keyword>
<dbReference type="GO" id="GO:0005737">
    <property type="term" value="C:cytoplasm"/>
    <property type="evidence" value="ECO:0007669"/>
    <property type="project" value="TreeGrafter"/>
</dbReference>
<name>A0A964DXP4_9PROT</name>
<dbReference type="PROSITE" id="PS00175">
    <property type="entry name" value="PG_MUTASE"/>
    <property type="match status" value="1"/>
</dbReference>
<reference evidence="3" key="2">
    <citation type="submission" date="2021-01" db="EMBL/GenBank/DDBJ databases">
        <authorList>
            <person name="Mieszkin S."/>
            <person name="Pouder E."/>
            <person name="Alain K."/>
        </authorList>
    </citation>
    <scope>NUCLEOTIDE SEQUENCE</scope>
    <source>
        <strain evidence="3">HW T2.11</strain>
    </source>
</reference>
<dbReference type="GO" id="GO:0016791">
    <property type="term" value="F:phosphatase activity"/>
    <property type="evidence" value="ECO:0007669"/>
    <property type="project" value="TreeGrafter"/>
</dbReference>
<proteinExistence type="predicted"/>
<dbReference type="InterPro" id="IPR013078">
    <property type="entry name" value="His_Pase_superF_clade-1"/>
</dbReference>
<dbReference type="InterPro" id="IPR050275">
    <property type="entry name" value="PGM_Phosphatase"/>
</dbReference>
<dbReference type="RefSeq" id="WP_227319581.1">
    <property type="nucleotide sequence ID" value="NZ_JAESVB010000001.1"/>
</dbReference>
<dbReference type="SUPFAM" id="SSF53254">
    <property type="entry name" value="Phosphoglycerate mutase-like"/>
    <property type="match status" value="1"/>
</dbReference>
<reference evidence="3" key="1">
    <citation type="journal article" date="2021" name="Microorganisms">
        <title>Acidisoma silvae sp. nov. and Acidisomacellulosilytica sp. nov., Two Acidophilic Bacteria Isolated from Decaying Wood, Hydrolyzing Cellulose and Producing Poly-3-hydroxybutyrate.</title>
        <authorList>
            <person name="Mieszkin S."/>
            <person name="Pouder E."/>
            <person name="Uroz S."/>
            <person name="Simon-Colin C."/>
            <person name="Alain K."/>
        </authorList>
    </citation>
    <scope>NUCLEOTIDE SEQUENCE</scope>
    <source>
        <strain evidence="3">HW T2.11</strain>
    </source>
</reference>
<gene>
    <name evidence="3" type="ORF">ASILVAE211_01895</name>
</gene>
<evidence type="ECO:0000313" key="4">
    <source>
        <dbReference type="Proteomes" id="UP000708298"/>
    </source>
</evidence>
<evidence type="ECO:0000256" key="2">
    <source>
        <dbReference type="ARBA" id="ARBA00023235"/>
    </source>
</evidence>
<sequence>MILIRHGQSEFNIRFAATGIDPGIVDAPLTPLGVEQAESAAKDLGGLRITRIIASPYTRTMQTAAPFARHFGLPVEISPLVRERYAYSCDIGRPVSHLTTAWPEHDFGQVPDVWWPAETESERATLGRAEQFHVEMAARADHAETLVVSHWGFILAMTGRSVTNCEWVVIEPDAGAGTAR</sequence>
<keyword evidence="4" id="KW-1185">Reference proteome</keyword>
<evidence type="ECO:0000313" key="3">
    <source>
        <dbReference type="EMBL" id="MCB8873918.1"/>
    </source>
</evidence>
<dbReference type="SMART" id="SM00855">
    <property type="entry name" value="PGAM"/>
    <property type="match status" value="1"/>
</dbReference>
<dbReference type="EMBL" id="JAESVB010000001">
    <property type="protein sequence ID" value="MCB8873918.1"/>
    <property type="molecule type" value="Genomic_DNA"/>
</dbReference>
<dbReference type="Gene3D" id="3.40.50.1240">
    <property type="entry name" value="Phosphoglycerate mutase-like"/>
    <property type="match status" value="1"/>
</dbReference>
<dbReference type="AlphaFoldDB" id="A0A964DXP4"/>
<accession>A0A964DXP4</accession>
<dbReference type="Pfam" id="PF00300">
    <property type="entry name" value="His_Phos_1"/>
    <property type="match status" value="1"/>
</dbReference>
<comment type="caution">
    <text evidence="3">The sequence shown here is derived from an EMBL/GenBank/DDBJ whole genome shotgun (WGS) entry which is preliminary data.</text>
</comment>
<evidence type="ECO:0000256" key="1">
    <source>
        <dbReference type="ARBA" id="ARBA00023152"/>
    </source>
</evidence>
<keyword evidence="1" id="KW-0324">Glycolysis</keyword>
<dbReference type="InterPro" id="IPR001345">
    <property type="entry name" value="PG/BPGM_mutase_AS"/>
</dbReference>
<dbReference type="CDD" id="cd07067">
    <property type="entry name" value="HP_PGM_like"/>
    <property type="match status" value="1"/>
</dbReference>
<organism evidence="3 4">
    <name type="scientific">Acidisoma silvae</name>
    <dbReference type="NCBI Taxonomy" id="2802396"/>
    <lineage>
        <taxon>Bacteria</taxon>
        <taxon>Pseudomonadati</taxon>
        <taxon>Pseudomonadota</taxon>
        <taxon>Alphaproteobacteria</taxon>
        <taxon>Acetobacterales</taxon>
        <taxon>Acidocellaceae</taxon>
        <taxon>Acidisoma</taxon>
    </lineage>
</organism>